<evidence type="ECO:0000259" key="11">
    <source>
        <dbReference type="Pfam" id="PF02463"/>
    </source>
</evidence>
<evidence type="ECO:0000256" key="10">
    <source>
        <dbReference type="SAM" id="Coils"/>
    </source>
</evidence>
<evidence type="ECO:0000256" key="5">
    <source>
        <dbReference type="ARBA" id="ARBA00022763"/>
    </source>
</evidence>
<evidence type="ECO:0000256" key="7">
    <source>
        <dbReference type="ARBA" id="ARBA00023204"/>
    </source>
</evidence>
<evidence type="ECO:0000256" key="1">
    <source>
        <dbReference type="ARBA" id="ARBA00003618"/>
    </source>
</evidence>
<dbReference type="OrthoDB" id="9806954at2"/>
<evidence type="ECO:0000256" key="3">
    <source>
        <dbReference type="ARBA" id="ARBA00021315"/>
    </source>
</evidence>
<gene>
    <name evidence="12" type="ORF">EDD80_11492</name>
</gene>
<keyword evidence="10" id="KW-0175">Coiled coil</keyword>
<keyword evidence="6" id="KW-0067">ATP-binding</keyword>
<feature type="coiled-coil region" evidence="10">
    <location>
        <begin position="158"/>
        <end position="185"/>
    </location>
</feature>
<dbReference type="InterPro" id="IPR004604">
    <property type="entry name" value="DNA_recomb/repair_RecN"/>
</dbReference>
<dbReference type="CDD" id="cd03241">
    <property type="entry name" value="ABC_RecN"/>
    <property type="match status" value="2"/>
</dbReference>
<reference evidence="12 13" key="1">
    <citation type="submission" date="2019-03" db="EMBL/GenBank/DDBJ databases">
        <title>Genomic Encyclopedia of Type Strains, Phase IV (KMG-IV): sequencing the most valuable type-strain genomes for metagenomic binning, comparative biology and taxonomic classification.</title>
        <authorList>
            <person name="Goeker M."/>
        </authorList>
    </citation>
    <scope>NUCLEOTIDE SEQUENCE [LARGE SCALE GENOMIC DNA]</scope>
    <source>
        <strain evidence="12 13">DSM 21100</strain>
    </source>
</reference>
<evidence type="ECO:0000256" key="6">
    <source>
        <dbReference type="ARBA" id="ARBA00022840"/>
    </source>
</evidence>
<evidence type="ECO:0000256" key="9">
    <source>
        <dbReference type="PIRNR" id="PIRNR003128"/>
    </source>
</evidence>
<comment type="function">
    <text evidence="1 9">May be involved in recombinational repair of damaged DNA.</text>
</comment>
<organism evidence="12 13">
    <name type="scientific">Anseongella ginsenosidimutans</name>
    <dbReference type="NCBI Taxonomy" id="496056"/>
    <lineage>
        <taxon>Bacteria</taxon>
        <taxon>Pseudomonadati</taxon>
        <taxon>Bacteroidota</taxon>
        <taxon>Sphingobacteriia</taxon>
        <taxon>Sphingobacteriales</taxon>
        <taxon>Sphingobacteriaceae</taxon>
        <taxon>Anseongella</taxon>
    </lineage>
</organism>
<keyword evidence="13" id="KW-1185">Reference proteome</keyword>
<feature type="coiled-coil region" evidence="10">
    <location>
        <begin position="254"/>
        <end position="288"/>
    </location>
</feature>
<dbReference type="NCBIfam" id="NF008121">
    <property type="entry name" value="PRK10869.1"/>
    <property type="match status" value="1"/>
</dbReference>
<sequence length="552" mass="62078">MLTRLAIKNYTIIDELGISFSPGLNIITGETGAGKSIIIGALGLILGDRADKKSLHTAAGKCVIEGSFQIAAYGLQDFFSANDLDYDAESTLRREITAEGKSRAFINDTPVTLNQLKELGEKLVDIHSQHQTRQLNTPAFQLMVVDSFAGHEKMLQEYGEKFRAYRKLEARLEDLEERARTARAETDYLQFQFDELENAALQPGEQELLEQEMLRLTHAEEIKRSLSGIAYLLEEGETAVTSQLKEAARQLSSLEQYSHEITQLNQRINSALIELRDVSQELDLINEQTLLDEGRRQEVEERIDRIYRLEQKHQCGSVEELIARREGFNERLNNISHLDEELESLRRQLAGERDALTALARQLSAKREAVIPGIEEQVNTLLRETGMPDARFKLTQERLPEEALRATGIDQVHFLFSANKGHGMAEISKVASGGELSRLMFCIKGLAARHTALPTIIFDEIDTGISGEVALKVGKLMQDFSRHLQVITITHLPQIAGKGNTHYFVYKESKADATFANIRKLEEQERIREIAKMLSGDNPSPSALKNAQELLK</sequence>
<feature type="coiled-coil region" evidence="10">
    <location>
        <begin position="328"/>
        <end position="362"/>
    </location>
</feature>
<dbReference type="PANTHER" id="PTHR11059">
    <property type="entry name" value="DNA REPAIR PROTEIN RECN"/>
    <property type="match status" value="1"/>
</dbReference>
<evidence type="ECO:0000256" key="4">
    <source>
        <dbReference type="ARBA" id="ARBA00022741"/>
    </source>
</evidence>
<dbReference type="SUPFAM" id="SSF52540">
    <property type="entry name" value="P-loop containing nucleoside triphosphate hydrolases"/>
    <property type="match status" value="2"/>
</dbReference>
<dbReference type="InterPro" id="IPR027417">
    <property type="entry name" value="P-loop_NTPase"/>
</dbReference>
<dbReference type="GO" id="GO:0009432">
    <property type="term" value="P:SOS response"/>
    <property type="evidence" value="ECO:0007669"/>
    <property type="project" value="TreeGrafter"/>
</dbReference>
<dbReference type="InterPro" id="IPR003395">
    <property type="entry name" value="RecF/RecN/SMC_N"/>
</dbReference>
<evidence type="ECO:0000256" key="2">
    <source>
        <dbReference type="ARBA" id="ARBA00009441"/>
    </source>
</evidence>
<dbReference type="GO" id="GO:0043590">
    <property type="term" value="C:bacterial nucleoid"/>
    <property type="evidence" value="ECO:0007669"/>
    <property type="project" value="TreeGrafter"/>
</dbReference>
<dbReference type="GO" id="GO:0005524">
    <property type="term" value="F:ATP binding"/>
    <property type="evidence" value="ECO:0007669"/>
    <property type="project" value="UniProtKB-KW"/>
</dbReference>
<evidence type="ECO:0000313" key="12">
    <source>
        <dbReference type="EMBL" id="TCS85222.1"/>
    </source>
</evidence>
<dbReference type="Gene3D" id="3.40.50.300">
    <property type="entry name" value="P-loop containing nucleotide triphosphate hydrolases"/>
    <property type="match status" value="2"/>
</dbReference>
<dbReference type="PANTHER" id="PTHR11059:SF0">
    <property type="entry name" value="DNA REPAIR PROTEIN RECN"/>
    <property type="match status" value="1"/>
</dbReference>
<keyword evidence="7 9" id="KW-0234">DNA repair</keyword>
<accession>A0A4R3KM06</accession>
<dbReference type="NCBIfam" id="TIGR00634">
    <property type="entry name" value="recN"/>
    <property type="match status" value="1"/>
</dbReference>
<comment type="caution">
    <text evidence="12">The sequence shown here is derived from an EMBL/GenBank/DDBJ whole genome shotgun (WGS) entry which is preliminary data.</text>
</comment>
<dbReference type="Pfam" id="PF02463">
    <property type="entry name" value="SMC_N"/>
    <property type="match status" value="1"/>
</dbReference>
<protein>
    <recommendedName>
        <fullName evidence="3 9">DNA repair protein RecN</fullName>
    </recommendedName>
    <alternativeName>
        <fullName evidence="8 9">Recombination protein N</fullName>
    </alternativeName>
</protein>
<keyword evidence="5 9" id="KW-0227">DNA damage</keyword>
<evidence type="ECO:0000256" key="8">
    <source>
        <dbReference type="ARBA" id="ARBA00033408"/>
    </source>
</evidence>
<dbReference type="GO" id="GO:0006310">
    <property type="term" value="P:DNA recombination"/>
    <property type="evidence" value="ECO:0007669"/>
    <property type="project" value="InterPro"/>
</dbReference>
<name>A0A4R3KM06_9SPHI</name>
<dbReference type="PIRSF" id="PIRSF003128">
    <property type="entry name" value="RecN"/>
    <property type="match status" value="1"/>
</dbReference>
<feature type="domain" description="RecF/RecN/SMC N-terminal" evidence="11">
    <location>
        <begin position="2"/>
        <end position="509"/>
    </location>
</feature>
<dbReference type="RefSeq" id="WP_132130432.1">
    <property type="nucleotide sequence ID" value="NZ_CP042432.1"/>
</dbReference>
<proteinExistence type="inferred from homology"/>
<dbReference type="FunFam" id="3.40.50.300:FF:000319">
    <property type="entry name" value="DNA repair protein RecN"/>
    <property type="match status" value="1"/>
</dbReference>
<dbReference type="AlphaFoldDB" id="A0A4R3KM06"/>
<keyword evidence="4" id="KW-0547">Nucleotide-binding</keyword>
<dbReference type="EMBL" id="SMAD01000014">
    <property type="protein sequence ID" value="TCS85222.1"/>
    <property type="molecule type" value="Genomic_DNA"/>
</dbReference>
<comment type="similarity">
    <text evidence="2 9">Belongs to the RecN family.</text>
</comment>
<evidence type="ECO:0000313" key="13">
    <source>
        <dbReference type="Proteomes" id="UP000295807"/>
    </source>
</evidence>
<dbReference type="Proteomes" id="UP000295807">
    <property type="component" value="Unassembled WGS sequence"/>
</dbReference>
<dbReference type="GO" id="GO:0006281">
    <property type="term" value="P:DNA repair"/>
    <property type="evidence" value="ECO:0007669"/>
    <property type="project" value="UniProtKB-KW"/>
</dbReference>